<accession>A0A4R1L3E8</accession>
<dbReference type="InterPro" id="IPR016221">
    <property type="entry name" value="Bifunct_regulatory_prot_Ada"/>
</dbReference>
<dbReference type="SUPFAM" id="SSF46689">
    <property type="entry name" value="Homeodomain-like"/>
    <property type="match status" value="1"/>
</dbReference>
<protein>
    <submittedName>
        <fullName evidence="13">AraC family transcriptional regulator of adaptative response/methylated-DNA-[protein]-cysteine methyltransferase</fullName>
    </submittedName>
</protein>
<dbReference type="SUPFAM" id="SSF53155">
    <property type="entry name" value="Methylated DNA-protein cysteine methyltransferase domain"/>
    <property type="match status" value="1"/>
</dbReference>
<dbReference type="InterPro" id="IPR018060">
    <property type="entry name" value="HTH_AraC"/>
</dbReference>
<evidence type="ECO:0000256" key="5">
    <source>
        <dbReference type="ARBA" id="ARBA00023015"/>
    </source>
</evidence>
<feature type="domain" description="HTH araC/xylS-type" evidence="12">
    <location>
        <begin position="83"/>
        <end position="180"/>
    </location>
</feature>
<keyword evidence="3 13" id="KW-0808">Transferase</keyword>
<dbReference type="PROSITE" id="PS00374">
    <property type="entry name" value="MGMT"/>
    <property type="match status" value="1"/>
</dbReference>
<dbReference type="PANTHER" id="PTHR10815:SF5">
    <property type="entry name" value="METHYLATED-DNA--PROTEIN-CYSTEINE METHYLTRANSFERASE"/>
    <property type="match status" value="1"/>
</dbReference>
<comment type="caution">
    <text evidence="13">The sequence shown here is derived from an EMBL/GenBank/DDBJ whole genome shotgun (WGS) entry which is preliminary data.</text>
</comment>
<keyword evidence="2 13" id="KW-0489">Methyltransferase</keyword>
<gene>
    <name evidence="13" type="ORF">C7378_2829</name>
</gene>
<evidence type="ECO:0000256" key="10">
    <source>
        <dbReference type="PIRSR" id="PIRSR000409-1"/>
    </source>
</evidence>
<dbReference type="InterPro" id="IPR009057">
    <property type="entry name" value="Homeodomain-like_sf"/>
</dbReference>
<evidence type="ECO:0000256" key="8">
    <source>
        <dbReference type="ARBA" id="ARBA00023204"/>
    </source>
</evidence>
<dbReference type="GO" id="GO:0043565">
    <property type="term" value="F:sequence-specific DNA binding"/>
    <property type="evidence" value="ECO:0007669"/>
    <property type="project" value="InterPro"/>
</dbReference>
<keyword evidence="5" id="KW-0805">Transcription regulation</keyword>
<dbReference type="InterPro" id="IPR036631">
    <property type="entry name" value="MGMT_N_sf"/>
</dbReference>
<dbReference type="SMART" id="SM00342">
    <property type="entry name" value="HTH_ARAC"/>
    <property type="match status" value="1"/>
</dbReference>
<dbReference type="InterPro" id="IPR008332">
    <property type="entry name" value="MethylG_MeTrfase_N"/>
</dbReference>
<dbReference type="Pfam" id="PF02805">
    <property type="entry name" value="Ada_Zn_binding"/>
    <property type="match status" value="1"/>
</dbReference>
<dbReference type="AlphaFoldDB" id="A0A4R1L3E8"/>
<keyword evidence="11" id="KW-0479">Metal-binding</keyword>
<dbReference type="Pfam" id="PF01035">
    <property type="entry name" value="DNA_binding_1"/>
    <property type="match status" value="1"/>
</dbReference>
<dbReference type="PIRSF" id="PIRSF000409">
    <property type="entry name" value="Ada"/>
    <property type="match status" value="1"/>
</dbReference>
<dbReference type="Pfam" id="PF02870">
    <property type="entry name" value="Methyltransf_1N"/>
    <property type="match status" value="1"/>
</dbReference>
<keyword evidence="7" id="KW-0804">Transcription</keyword>
<comment type="catalytic activity">
    <reaction evidence="9">
        <text>a 6-O-methyl-2'-deoxyguanosine in DNA + L-cysteinyl-[protein] = S-methyl-L-cysteinyl-[protein] + a 2'-deoxyguanosine in DNA</text>
        <dbReference type="Rhea" id="RHEA:24000"/>
        <dbReference type="Rhea" id="RHEA-COMP:10131"/>
        <dbReference type="Rhea" id="RHEA-COMP:10132"/>
        <dbReference type="Rhea" id="RHEA-COMP:11367"/>
        <dbReference type="Rhea" id="RHEA-COMP:11368"/>
        <dbReference type="ChEBI" id="CHEBI:29950"/>
        <dbReference type="ChEBI" id="CHEBI:82612"/>
        <dbReference type="ChEBI" id="CHEBI:85445"/>
        <dbReference type="ChEBI" id="CHEBI:85448"/>
        <dbReference type="EC" id="2.1.1.63"/>
    </reaction>
</comment>
<feature type="binding site" evidence="11">
    <location>
        <position position="67"/>
    </location>
    <ligand>
        <name>Zn(2+)</name>
        <dbReference type="ChEBI" id="CHEBI:29105"/>
    </ligand>
</feature>
<dbReference type="SUPFAM" id="SSF57884">
    <property type="entry name" value="Ada DNA repair protein, N-terminal domain (N-Ada 10)"/>
    <property type="match status" value="1"/>
</dbReference>
<evidence type="ECO:0000313" key="14">
    <source>
        <dbReference type="Proteomes" id="UP000295210"/>
    </source>
</evidence>
<dbReference type="PROSITE" id="PS01124">
    <property type="entry name" value="HTH_ARAC_FAMILY_2"/>
    <property type="match status" value="1"/>
</dbReference>
<keyword evidence="8" id="KW-0234">DNA repair</keyword>
<sequence>MDTNHIWDRAWEMVATREVSADSLFVYGVRTTGIYCRPSCPSRRPRRSSVAFFATSELAEQAGFRACKRCTPEREHPHLRVLTTLCRYLDQHAEQSVSLAALGKVAGLSPFHLQRLFRRCLGLSPRQYQLARRMEQMREGLATGGSVTEAIYSAGYSSSSRFYERATAGLGMKPGALRRGAAGETIRYTITLSPLGKMLVAATAAGLCAVGFGALESELEDDLRARFPRAELTRDDKALGKMVAQVLAHLGEHPVTRELPLDVRATAFQARVWKALQQIPRGETRSYAQVADAIGQPTAVRAVARACGSNPVAVVVPCHRVVGSDGSLTGYRWGIERKRKLLEAERKRS</sequence>
<evidence type="ECO:0000256" key="9">
    <source>
        <dbReference type="ARBA" id="ARBA00049348"/>
    </source>
</evidence>
<comment type="catalytic activity">
    <reaction evidence="1">
        <text>a 4-O-methyl-thymidine in DNA + L-cysteinyl-[protein] = a thymidine in DNA + S-methyl-L-cysteinyl-[protein]</text>
        <dbReference type="Rhea" id="RHEA:53428"/>
        <dbReference type="Rhea" id="RHEA-COMP:10131"/>
        <dbReference type="Rhea" id="RHEA-COMP:10132"/>
        <dbReference type="Rhea" id="RHEA-COMP:13555"/>
        <dbReference type="Rhea" id="RHEA-COMP:13556"/>
        <dbReference type="ChEBI" id="CHEBI:29950"/>
        <dbReference type="ChEBI" id="CHEBI:82612"/>
        <dbReference type="ChEBI" id="CHEBI:137386"/>
        <dbReference type="ChEBI" id="CHEBI:137387"/>
        <dbReference type="EC" id="2.1.1.63"/>
    </reaction>
</comment>
<dbReference type="RefSeq" id="WP_131998006.1">
    <property type="nucleotide sequence ID" value="NZ_SMGK01000005.1"/>
</dbReference>
<evidence type="ECO:0000256" key="1">
    <source>
        <dbReference type="ARBA" id="ARBA00001286"/>
    </source>
</evidence>
<comment type="cofactor">
    <cofactor evidence="11">
        <name>Zn(2+)</name>
        <dbReference type="ChEBI" id="CHEBI:29105"/>
    </cofactor>
    <text evidence="11">Binds 1 zinc ion per subunit.</text>
</comment>
<dbReference type="OrthoDB" id="9802228at2"/>
<dbReference type="InterPro" id="IPR036217">
    <property type="entry name" value="MethylDNA_cys_MeTrfase_DNAb"/>
</dbReference>
<dbReference type="NCBIfam" id="TIGR00589">
    <property type="entry name" value="ogt"/>
    <property type="match status" value="1"/>
</dbReference>
<dbReference type="PANTHER" id="PTHR10815">
    <property type="entry name" value="METHYLATED-DNA--PROTEIN-CYSTEINE METHYLTRANSFERASE"/>
    <property type="match status" value="1"/>
</dbReference>
<dbReference type="GO" id="GO:0032259">
    <property type="term" value="P:methylation"/>
    <property type="evidence" value="ECO:0007669"/>
    <property type="project" value="UniProtKB-KW"/>
</dbReference>
<dbReference type="Proteomes" id="UP000295210">
    <property type="component" value="Unassembled WGS sequence"/>
</dbReference>
<feature type="binding site" evidence="11">
    <location>
        <position position="40"/>
    </location>
    <ligand>
        <name>Zn(2+)</name>
        <dbReference type="ChEBI" id="CHEBI:29105"/>
    </ligand>
</feature>
<evidence type="ECO:0000256" key="2">
    <source>
        <dbReference type="ARBA" id="ARBA00022603"/>
    </source>
</evidence>
<dbReference type="EMBL" id="SMGK01000005">
    <property type="protein sequence ID" value="TCK71550.1"/>
    <property type="molecule type" value="Genomic_DNA"/>
</dbReference>
<evidence type="ECO:0000256" key="7">
    <source>
        <dbReference type="ARBA" id="ARBA00023163"/>
    </source>
</evidence>
<dbReference type="Gene3D" id="1.10.10.10">
    <property type="entry name" value="Winged helix-like DNA-binding domain superfamily/Winged helix DNA-binding domain"/>
    <property type="match status" value="1"/>
</dbReference>
<keyword evidence="14" id="KW-1185">Reference proteome</keyword>
<dbReference type="GO" id="GO:0003700">
    <property type="term" value="F:DNA-binding transcription factor activity"/>
    <property type="evidence" value="ECO:0007669"/>
    <property type="project" value="InterPro"/>
</dbReference>
<organism evidence="13 14">
    <name type="scientific">Acidipila rosea</name>
    <dbReference type="NCBI Taxonomy" id="768535"/>
    <lineage>
        <taxon>Bacteria</taxon>
        <taxon>Pseudomonadati</taxon>
        <taxon>Acidobacteriota</taxon>
        <taxon>Terriglobia</taxon>
        <taxon>Terriglobales</taxon>
        <taxon>Acidobacteriaceae</taxon>
        <taxon>Acidipila</taxon>
    </lineage>
</organism>
<keyword evidence="4" id="KW-0227">DNA damage</keyword>
<dbReference type="InterPro" id="IPR014048">
    <property type="entry name" value="MethylDNA_cys_MeTrfase_DNA-bd"/>
</dbReference>
<reference evidence="13 14" key="1">
    <citation type="submission" date="2019-03" db="EMBL/GenBank/DDBJ databases">
        <title>Genomic Encyclopedia of Type Strains, Phase IV (KMG-IV): sequencing the most valuable type-strain genomes for metagenomic binning, comparative biology and taxonomic classification.</title>
        <authorList>
            <person name="Goeker M."/>
        </authorList>
    </citation>
    <scope>NUCLEOTIDE SEQUENCE [LARGE SCALE GENOMIC DNA]</scope>
    <source>
        <strain evidence="13 14">DSM 103428</strain>
    </source>
</reference>
<dbReference type="InterPro" id="IPR001497">
    <property type="entry name" value="MethylDNA_cys_MeTrfase_AS"/>
</dbReference>
<dbReference type="InterPro" id="IPR035451">
    <property type="entry name" value="Ada-like_dom_sf"/>
</dbReference>
<dbReference type="GO" id="GO:0003908">
    <property type="term" value="F:methylated-DNA-[protein]-cysteine S-methyltransferase activity"/>
    <property type="evidence" value="ECO:0007669"/>
    <property type="project" value="UniProtKB-EC"/>
</dbReference>
<dbReference type="Gene3D" id="3.40.10.10">
    <property type="entry name" value="DNA Methylphosphotriester Repair Domain"/>
    <property type="match status" value="1"/>
</dbReference>
<feature type="active site" description="Nucleophile; methyl group acceptor from either O6-methylguanine or O4-methylthymine" evidence="10">
    <location>
        <position position="318"/>
    </location>
</feature>
<dbReference type="CDD" id="cd06445">
    <property type="entry name" value="ATase"/>
    <property type="match status" value="1"/>
</dbReference>
<dbReference type="SUPFAM" id="SSF46767">
    <property type="entry name" value="Methylated DNA-protein cysteine methyltransferase, C-terminal domain"/>
    <property type="match status" value="1"/>
</dbReference>
<feature type="active site" description="Nucleophile; methyl group acceptor from methylphosphotriester" evidence="10">
    <location>
        <position position="36"/>
    </location>
</feature>
<evidence type="ECO:0000256" key="3">
    <source>
        <dbReference type="ARBA" id="ARBA00022679"/>
    </source>
</evidence>
<proteinExistence type="predicted"/>
<evidence type="ECO:0000313" key="13">
    <source>
        <dbReference type="EMBL" id="TCK71550.1"/>
    </source>
</evidence>
<keyword evidence="6" id="KW-0010">Activator</keyword>
<dbReference type="GO" id="GO:0006281">
    <property type="term" value="P:DNA repair"/>
    <property type="evidence" value="ECO:0007669"/>
    <property type="project" value="UniProtKB-KW"/>
</dbReference>
<evidence type="ECO:0000259" key="12">
    <source>
        <dbReference type="PROSITE" id="PS01124"/>
    </source>
</evidence>
<evidence type="ECO:0000256" key="11">
    <source>
        <dbReference type="PIRSR" id="PIRSR000409-3"/>
    </source>
</evidence>
<dbReference type="InterPro" id="IPR036388">
    <property type="entry name" value="WH-like_DNA-bd_sf"/>
</dbReference>
<evidence type="ECO:0000256" key="6">
    <source>
        <dbReference type="ARBA" id="ARBA00023159"/>
    </source>
</evidence>
<name>A0A4R1L3E8_9BACT</name>
<dbReference type="GO" id="GO:0008270">
    <property type="term" value="F:zinc ion binding"/>
    <property type="evidence" value="ECO:0007669"/>
    <property type="project" value="InterPro"/>
</dbReference>
<dbReference type="Pfam" id="PF12833">
    <property type="entry name" value="HTH_18"/>
    <property type="match status" value="1"/>
</dbReference>
<dbReference type="Gene3D" id="1.10.10.60">
    <property type="entry name" value="Homeodomain-like"/>
    <property type="match status" value="1"/>
</dbReference>
<feature type="binding site" evidence="11">
    <location>
        <position position="36"/>
    </location>
    <ligand>
        <name>Zn(2+)</name>
        <dbReference type="ChEBI" id="CHEBI:29105"/>
    </ligand>
</feature>
<dbReference type="NCBIfam" id="NF011964">
    <property type="entry name" value="PRK15435.1"/>
    <property type="match status" value="1"/>
</dbReference>
<evidence type="ECO:0000256" key="4">
    <source>
        <dbReference type="ARBA" id="ARBA00022763"/>
    </source>
</evidence>
<dbReference type="InterPro" id="IPR004026">
    <property type="entry name" value="Ada_DNA_repair_Zn-bd"/>
</dbReference>
<feature type="binding site" evidence="11">
    <location>
        <position position="70"/>
    </location>
    <ligand>
        <name>Zn(2+)</name>
        <dbReference type="ChEBI" id="CHEBI:29105"/>
    </ligand>
</feature>
<dbReference type="Gene3D" id="3.30.160.70">
    <property type="entry name" value="Methylated DNA-protein cysteine methyltransferase domain"/>
    <property type="match status" value="1"/>
</dbReference>
<dbReference type="FunFam" id="1.10.10.10:FF:000410">
    <property type="entry name" value="ADA regulatory protein, putative"/>
    <property type="match status" value="1"/>
</dbReference>
<keyword evidence="11" id="KW-0862">Zinc</keyword>